<proteinExistence type="predicted"/>
<accession>A0AAN9BTW1</accession>
<reference evidence="2 3" key="1">
    <citation type="submission" date="2024-02" db="EMBL/GenBank/DDBJ databases">
        <title>Chromosome-scale genome assembly of the rough periwinkle Littorina saxatilis.</title>
        <authorList>
            <person name="De Jode A."/>
            <person name="Faria R."/>
            <person name="Formenti G."/>
            <person name="Sims Y."/>
            <person name="Smith T.P."/>
            <person name="Tracey A."/>
            <person name="Wood J.M.D."/>
            <person name="Zagrodzka Z.B."/>
            <person name="Johannesson K."/>
            <person name="Butlin R.K."/>
            <person name="Leder E.H."/>
        </authorList>
    </citation>
    <scope>NUCLEOTIDE SEQUENCE [LARGE SCALE GENOMIC DNA]</scope>
    <source>
        <strain evidence="2">Snail1</strain>
        <tissue evidence="2">Muscle</tissue>
    </source>
</reference>
<evidence type="ECO:0000313" key="2">
    <source>
        <dbReference type="EMBL" id="KAK7111069.1"/>
    </source>
</evidence>
<dbReference type="EMBL" id="JBAMIC010000003">
    <property type="protein sequence ID" value="KAK7111069.1"/>
    <property type="molecule type" value="Genomic_DNA"/>
</dbReference>
<keyword evidence="3" id="KW-1185">Reference proteome</keyword>
<evidence type="ECO:0000313" key="3">
    <source>
        <dbReference type="Proteomes" id="UP001374579"/>
    </source>
</evidence>
<feature type="region of interest" description="Disordered" evidence="1">
    <location>
        <begin position="122"/>
        <end position="141"/>
    </location>
</feature>
<gene>
    <name evidence="2" type="ORF">V1264_014848</name>
</gene>
<dbReference type="AlphaFoldDB" id="A0AAN9BTW1"/>
<protein>
    <submittedName>
        <fullName evidence="2">Uncharacterized protein</fullName>
    </submittedName>
</protein>
<comment type="caution">
    <text evidence="2">The sequence shown here is derived from an EMBL/GenBank/DDBJ whole genome shotgun (WGS) entry which is preliminary data.</text>
</comment>
<dbReference type="Proteomes" id="UP001374579">
    <property type="component" value="Unassembled WGS sequence"/>
</dbReference>
<sequence length="160" mass="17706">MELGNFEFSESQDMSVINRRELSGNGSSEQANIYDPAQDILDAGNRELEELRMKILKSSVRCHMLEVDLATQFNPQNQQLFADAQESCQQCTQTIQDMHQHVPKGIASLQAPVSPANVAAEHKVPKEGEVTAKNWDKTGPDAVRSEVCENVGDCMEQGSQ</sequence>
<name>A0AAN9BTW1_9CAEN</name>
<organism evidence="2 3">
    <name type="scientific">Littorina saxatilis</name>
    <dbReference type="NCBI Taxonomy" id="31220"/>
    <lineage>
        <taxon>Eukaryota</taxon>
        <taxon>Metazoa</taxon>
        <taxon>Spiralia</taxon>
        <taxon>Lophotrochozoa</taxon>
        <taxon>Mollusca</taxon>
        <taxon>Gastropoda</taxon>
        <taxon>Caenogastropoda</taxon>
        <taxon>Littorinimorpha</taxon>
        <taxon>Littorinoidea</taxon>
        <taxon>Littorinidae</taxon>
        <taxon>Littorina</taxon>
    </lineage>
</organism>
<evidence type="ECO:0000256" key="1">
    <source>
        <dbReference type="SAM" id="MobiDB-lite"/>
    </source>
</evidence>